<reference evidence="1" key="1">
    <citation type="journal article" date="2014" name="Front. Microbiol.">
        <title>High frequency of phylogenetically diverse reductive dehalogenase-homologous genes in deep subseafloor sedimentary metagenomes.</title>
        <authorList>
            <person name="Kawai M."/>
            <person name="Futagami T."/>
            <person name="Toyoda A."/>
            <person name="Takaki Y."/>
            <person name="Nishi S."/>
            <person name="Hori S."/>
            <person name="Arai W."/>
            <person name="Tsubouchi T."/>
            <person name="Morono Y."/>
            <person name="Uchiyama I."/>
            <person name="Ito T."/>
            <person name="Fujiyama A."/>
            <person name="Inagaki F."/>
            <person name="Takami H."/>
        </authorList>
    </citation>
    <scope>NUCLEOTIDE SEQUENCE</scope>
    <source>
        <strain evidence="1">Expedition CK06-06</strain>
    </source>
</reference>
<accession>X1KYD2</accession>
<comment type="caution">
    <text evidence="1">The sequence shown here is derived from an EMBL/GenBank/DDBJ whole genome shotgun (WGS) entry which is preliminary data.</text>
</comment>
<proteinExistence type="predicted"/>
<sequence>MLEVSNIDTFYGKAQALWDVSLRVDEAKVITFTIVTLMPV</sequence>
<dbReference type="AlphaFoldDB" id="X1KYD2"/>
<protein>
    <submittedName>
        <fullName evidence="1">Uncharacterized protein</fullName>
    </submittedName>
</protein>
<dbReference type="EMBL" id="BARV01001355">
    <property type="protein sequence ID" value="GAH95189.1"/>
    <property type="molecule type" value="Genomic_DNA"/>
</dbReference>
<name>X1KYD2_9ZZZZ</name>
<gene>
    <name evidence="1" type="ORF">S06H3_03988</name>
</gene>
<evidence type="ECO:0000313" key="1">
    <source>
        <dbReference type="EMBL" id="GAH95189.1"/>
    </source>
</evidence>
<organism evidence="1">
    <name type="scientific">marine sediment metagenome</name>
    <dbReference type="NCBI Taxonomy" id="412755"/>
    <lineage>
        <taxon>unclassified sequences</taxon>
        <taxon>metagenomes</taxon>
        <taxon>ecological metagenomes</taxon>
    </lineage>
</organism>